<keyword evidence="2" id="KW-0808">Transferase</keyword>
<sequence>MISLDVIIPYYGDPNYLFRAIESVRGLIDTDWRLTIVEDCYPGGAEVQRRVAALGDDRIRYLRNAENLGVAGNQHRCMQLGEREHFVVLDADDVLLPNYGKVLSVLINRYPDAAMFQPGVQVIDENGAFHRPLPDLVKGFARGRSGTFEISGEEAVTSLLRGNWLYTPALCYRRDISADLPQRTGTDGVNDLAMVIDMILRGGSLVVSQQVAFQYRRHRASHSSSYARSGERFVEEKAYFESISTQLRERGWNSAVRAANQRLFSRLNALTQLPSVLQAGERDTARRLLRHALR</sequence>
<proteinExistence type="predicted"/>
<feature type="domain" description="Glycosyltransferase 2-like" evidence="1">
    <location>
        <begin position="6"/>
        <end position="150"/>
    </location>
</feature>
<evidence type="ECO:0000259" key="1">
    <source>
        <dbReference type="Pfam" id="PF00535"/>
    </source>
</evidence>
<keyword evidence="3" id="KW-1185">Reference proteome</keyword>
<dbReference type="KEGG" id="ahm:TL08_00690"/>
<protein>
    <submittedName>
        <fullName evidence="2">Glycosyl transferase family 2</fullName>
    </submittedName>
</protein>
<gene>
    <name evidence="2" type="ORF">TL08_00690</name>
</gene>
<dbReference type="AlphaFoldDB" id="A0AAC9HKU0"/>
<accession>A0AAC9HKU0</accession>
<dbReference type="EMBL" id="CP014859">
    <property type="protein sequence ID" value="AOS60986.1"/>
    <property type="molecule type" value="Genomic_DNA"/>
</dbReference>
<organism evidence="2 3">
    <name type="scientific">Actinoalloteichus hymeniacidonis</name>
    <dbReference type="NCBI Taxonomy" id="340345"/>
    <lineage>
        <taxon>Bacteria</taxon>
        <taxon>Bacillati</taxon>
        <taxon>Actinomycetota</taxon>
        <taxon>Actinomycetes</taxon>
        <taxon>Pseudonocardiales</taxon>
        <taxon>Pseudonocardiaceae</taxon>
        <taxon>Actinoalloteichus</taxon>
    </lineage>
</organism>
<evidence type="ECO:0000313" key="2">
    <source>
        <dbReference type="EMBL" id="AOS60986.1"/>
    </source>
</evidence>
<dbReference type="Pfam" id="PF00535">
    <property type="entry name" value="Glycos_transf_2"/>
    <property type="match status" value="1"/>
</dbReference>
<dbReference type="GO" id="GO:0016740">
    <property type="term" value="F:transferase activity"/>
    <property type="evidence" value="ECO:0007669"/>
    <property type="project" value="UniProtKB-KW"/>
</dbReference>
<dbReference type="InterPro" id="IPR029044">
    <property type="entry name" value="Nucleotide-diphossugar_trans"/>
</dbReference>
<dbReference type="SUPFAM" id="SSF53448">
    <property type="entry name" value="Nucleotide-diphospho-sugar transferases"/>
    <property type="match status" value="1"/>
</dbReference>
<dbReference type="InterPro" id="IPR001173">
    <property type="entry name" value="Glyco_trans_2-like"/>
</dbReference>
<dbReference type="Proteomes" id="UP000095210">
    <property type="component" value="Chromosome"/>
</dbReference>
<dbReference type="Gene3D" id="3.90.550.10">
    <property type="entry name" value="Spore Coat Polysaccharide Biosynthesis Protein SpsA, Chain A"/>
    <property type="match status" value="1"/>
</dbReference>
<reference evidence="3" key="1">
    <citation type="submission" date="2016-03" db="EMBL/GenBank/DDBJ databases">
        <title>Complete genome sequence of the type strain Actinoalloteichus hymeniacidonis DSM 45092.</title>
        <authorList>
            <person name="Schaffert L."/>
            <person name="Albersmeier A."/>
            <person name="Winkler A."/>
            <person name="Kalinowski J."/>
            <person name="Zotchev S."/>
            <person name="Ruckert C."/>
        </authorList>
    </citation>
    <scope>NUCLEOTIDE SEQUENCE [LARGE SCALE GENOMIC DNA]</scope>
    <source>
        <strain evidence="3">HPA177(T) (DSM 45092(T))</strain>
    </source>
</reference>
<name>A0AAC9HKU0_9PSEU</name>
<dbReference type="RefSeq" id="WP_084642342.1">
    <property type="nucleotide sequence ID" value="NZ_CP014859.1"/>
</dbReference>
<evidence type="ECO:0000313" key="3">
    <source>
        <dbReference type="Proteomes" id="UP000095210"/>
    </source>
</evidence>